<dbReference type="GO" id="GO:0016787">
    <property type="term" value="F:hydrolase activity"/>
    <property type="evidence" value="ECO:0007669"/>
    <property type="project" value="UniProtKB-KW"/>
</dbReference>
<dbReference type="PANTHER" id="PTHR42978:SF2">
    <property type="entry name" value="102 KBASES UNSTABLE REGION: FROM 1 TO 119443"/>
    <property type="match status" value="1"/>
</dbReference>
<dbReference type="InterPro" id="IPR036866">
    <property type="entry name" value="RibonucZ/Hydroxyglut_hydro"/>
</dbReference>
<evidence type="ECO:0000256" key="2">
    <source>
        <dbReference type="ARBA" id="ARBA00007749"/>
    </source>
</evidence>
<dbReference type="Proteomes" id="UP000642070">
    <property type="component" value="Unassembled WGS sequence"/>
</dbReference>
<sequence length="233" mass="26310">MTDVVELTLLRFGTVRGVGVPIAGYLLRLRDGRRILVDTGCAREALTDPESHFVVASDDYVVGRLETLGLTPADIDTVIVSHFDPDHAGANDEFPHAEFVVQRAQYDHARESGLFRYTWIRQHWDDPRLRYRLLDGDTELAPGLTLLESGGHVPGHQAVLLELLETGRILLAGDAWMRDTDPDTRPMSPFDLDEPATRRSQRRLADLARTHDVTLVIHNHDTAQWATLRESYR</sequence>
<evidence type="ECO:0000313" key="7">
    <source>
        <dbReference type="EMBL" id="GGM59043.1"/>
    </source>
</evidence>
<dbReference type="InterPro" id="IPR001279">
    <property type="entry name" value="Metallo-B-lactamas"/>
</dbReference>
<dbReference type="RefSeq" id="WP_190254366.1">
    <property type="nucleotide sequence ID" value="NZ_BMPI01000042.1"/>
</dbReference>
<comment type="similarity">
    <text evidence="2">Belongs to the metallo-beta-lactamase superfamily.</text>
</comment>
<dbReference type="Pfam" id="PF00753">
    <property type="entry name" value="Lactamase_B"/>
    <property type="match status" value="1"/>
</dbReference>
<dbReference type="Gene3D" id="3.60.15.10">
    <property type="entry name" value="Ribonuclease Z/Hydroxyacylglutathione hydrolase-like"/>
    <property type="match status" value="1"/>
</dbReference>
<dbReference type="SUPFAM" id="SSF56281">
    <property type="entry name" value="Metallo-hydrolase/oxidoreductase"/>
    <property type="match status" value="1"/>
</dbReference>
<proteinExistence type="inferred from homology"/>
<comment type="caution">
    <text evidence="7">The sequence shown here is derived from an EMBL/GenBank/DDBJ whole genome shotgun (WGS) entry which is preliminary data.</text>
</comment>
<dbReference type="SMART" id="SM00849">
    <property type="entry name" value="Lactamase_B"/>
    <property type="match status" value="1"/>
</dbReference>
<reference evidence="7" key="1">
    <citation type="journal article" date="2014" name="Int. J. Syst. Evol. Microbiol.">
        <title>Complete genome sequence of Corynebacterium casei LMG S-19264T (=DSM 44701T), isolated from a smear-ripened cheese.</title>
        <authorList>
            <consortium name="US DOE Joint Genome Institute (JGI-PGF)"/>
            <person name="Walter F."/>
            <person name="Albersmeier A."/>
            <person name="Kalinowski J."/>
            <person name="Ruckert C."/>
        </authorList>
    </citation>
    <scope>NUCLEOTIDE SEQUENCE</scope>
    <source>
        <strain evidence="7">JCM 19831</strain>
    </source>
</reference>
<reference evidence="7" key="2">
    <citation type="submission" date="2020-09" db="EMBL/GenBank/DDBJ databases">
        <authorList>
            <person name="Sun Q."/>
            <person name="Ohkuma M."/>
        </authorList>
    </citation>
    <scope>NUCLEOTIDE SEQUENCE</scope>
    <source>
        <strain evidence="7">JCM 19831</strain>
    </source>
</reference>
<evidence type="ECO:0000256" key="4">
    <source>
        <dbReference type="ARBA" id="ARBA00022801"/>
    </source>
</evidence>
<evidence type="ECO:0000313" key="8">
    <source>
        <dbReference type="Proteomes" id="UP000642070"/>
    </source>
</evidence>
<name>A0A917U555_9ACTN</name>
<gene>
    <name evidence="7" type="ORF">GCM10007977_070710</name>
</gene>
<protein>
    <recommendedName>
        <fullName evidence="6">Metallo-beta-lactamase domain-containing protein</fullName>
    </recommendedName>
</protein>
<dbReference type="AlphaFoldDB" id="A0A917U555"/>
<evidence type="ECO:0000256" key="1">
    <source>
        <dbReference type="ARBA" id="ARBA00001947"/>
    </source>
</evidence>
<feature type="domain" description="Metallo-beta-lactamase" evidence="6">
    <location>
        <begin position="21"/>
        <end position="220"/>
    </location>
</feature>
<dbReference type="CDD" id="cd07729">
    <property type="entry name" value="AHL_lactonase_MBL-fold"/>
    <property type="match status" value="1"/>
</dbReference>
<organism evidence="7 8">
    <name type="scientific">Dactylosporangium sucinum</name>
    <dbReference type="NCBI Taxonomy" id="1424081"/>
    <lineage>
        <taxon>Bacteria</taxon>
        <taxon>Bacillati</taxon>
        <taxon>Actinomycetota</taxon>
        <taxon>Actinomycetes</taxon>
        <taxon>Micromonosporales</taxon>
        <taxon>Micromonosporaceae</taxon>
        <taxon>Dactylosporangium</taxon>
    </lineage>
</organism>
<dbReference type="PANTHER" id="PTHR42978">
    <property type="entry name" value="QUORUM-QUENCHING LACTONASE YTNP-RELATED-RELATED"/>
    <property type="match status" value="1"/>
</dbReference>
<keyword evidence="8" id="KW-1185">Reference proteome</keyword>
<keyword evidence="5" id="KW-0862">Zinc</keyword>
<evidence type="ECO:0000259" key="6">
    <source>
        <dbReference type="SMART" id="SM00849"/>
    </source>
</evidence>
<dbReference type="GO" id="GO:0046872">
    <property type="term" value="F:metal ion binding"/>
    <property type="evidence" value="ECO:0007669"/>
    <property type="project" value="UniProtKB-KW"/>
</dbReference>
<keyword evidence="3" id="KW-0479">Metal-binding</keyword>
<keyword evidence="4" id="KW-0378">Hydrolase</keyword>
<dbReference type="InterPro" id="IPR051013">
    <property type="entry name" value="MBL_superfamily_lactonases"/>
</dbReference>
<accession>A0A917U555</accession>
<comment type="cofactor">
    <cofactor evidence="1">
        <name>Zn(2+)</name>
        <dbReference type="ChEBI" id="CHEBI:29105"/>
    </cofactor>
</comment>
<dbReference type="EMBL" id="BMPI01000042">
    <property type="protein sequence ID" value="GGM59043.1"/>
    <property type="molecule type" value="Genomic_DNA"/>
</dbReference>
<evidence type="ECO:0000256" key="5">
    <source>
        <dbReference type="ARBA" id="ARBA00022833"/>
    </source>
</evidence>
<evidence type="ECO:0000256" key="3">
    <source>
        <dbReference type="ARBA" id="ARBA00022723"/>
    </source>
</evidence>